<dbReference type="Proteomes" id="UP000000709">
    <property type="component" value="Unassembled WGS sequence"/>
</dbReference>
<dbReference type="AlphaFoldDB" id="G3AG50"/>
<gene>
    <name evidence="1" type="ORF">SPAPADRAFT_58385</name>
</gene>
<dbReference type="eggNOG" id="ENOG502RQKJ">
    <property type="taxonomic scope" value="Eukaryota"/>
</dbReference>
<evidence type="ECO:0000313" key="1">
    <source>
        <dbReference type="EMBL" id="EGW35189.1"/>
    </source>
</evidence>
<organism evidence="2">
    <name type="scientific">Spathaspora passalidarum (strain NRRL Y-27907 / 11-Y1)</name>
    <dbReference type="NCBI Taxonomy" id="619300"/>
    <lineage>
        <taxon>Eukaryota</taxon>
        <taxon>Fungi</taxon>
        <taxon>Dikarya</taxon>
        <taxon>Ascomycota</taxon>
        <taxon>Saccharomycotina</taxon>
        <taxon>Pichiomycetes</taxon>
        <taxon>Debaryomycetaceae</taxon>
        <taxon>Spathaspora</taxon>
    </lineage>
</organism>
<dbReference type="KEGG" id="spaa:SPAPADRAFT_58385"/>
<dbReference type="GeneID" id="18872429"/>
<sequence>MDLDYYESLGYNESEEVLIKVKKDILNSLELALWTYENKYDIDEDIIEYCVSSFVIHDYINEKTKDILKIHDPVTLCSYNKIKQSSLNKLLEINNSAVTQVRIGQAAIKYGFKEIFLKLKFRTDVALFNMCTTYETKVFHDIMMEHIYKGEKVTDFLNYGCITYENEEMDDLVKGIEDSMI</sequence>
<protein>
    <submittedName>
        <fullName evidence="1">Uncharacterized protein</fullName>
    </submittedName>
</protein>
<accession>G3AG50</accession>
<dbReference type="HOGENOM" id="CLU_1489886_0_0_1"/>
<evidence type="ECO:0000313" key="2">
    <source>
        <dbReference type="Proteomes" id="UP000000709"/>
    </source>
</evidence>
<dbReference type="EMBL" id="GL996499">
    <property type="protein sequence ID" value="EGW35189.1"/>
    <property type="molecule type" value="Genomic_DNA"/>
</dbReference>
<dbReference type="RefSeq" id="XP_007372601.1">
    <property type="nucleotide sequence ID" value="XM_007372539.1"/>
</dbReference>
<name>G3AG50_SPAPN</name>
<dbReference type="OMA" id="NMCRERS"/>
<keyword evidence="2" id="KW-1185">Reference proteome</keyword>
<proteinExistence type="predicted"/>
<dbReference type="InParanoid" id="G3AG50"/>
<reference evidence="1 2" key="1">
    <citation type="journal article" date="2011" name="Proc. Natl. Acad. Sci. U.S.A.">
        <title>Comparative genomics of xylose-fermenting fungi for enhanced biofuel production.</title>
        <authorList>
            <person name="Wohlbach D.J."/>
            <person name="Kuo A."/>
            <person name="Sato T.K."/>
            <person name="Potts K.M."/>
            <person name="Salamov A.A."/>
            <person name="LaButti K.M."/>
            <person name="Sun H."/>
            <person name="Clum A."/>
            <person name="Pangilinan J.L."/>
            <person name="Lindquist E.A."/>
            <person name="Lucas S."/>
            <person name="Lapidus A."/>
            <person name="Jin M."/>
            <person name="Gunawan C."/>
            <person name="Balan V."/>
            <person name="Dale B.E."/>
            <person name="Jeffries T.W."/>
            <person name="Zinkel R."/>
            <person name="Barry K.W."/>
            <person name="Grigoriev I.V."/>
            <person name="Gasch A.P."/>
        </authorList>
    </citation>
    <scope>NUCLEOTIDE SEQUENCE [LARGE SCALE GENOMIC DNA]</scope>
    <source>
        <strain evidence="2">NRRL Y-27907 / 11-Y1</strain>
    </source>
</reference>